<sequence>MIYQAVYIVLCFIADFIIGDFLPLDFAAKSMIFVPALGFCSLILISRKLDITDSIFLSLGAGFVYGLFLPGSLLLYPILFMLVIMVTHMWSVNLNDTIIELLILLLMAIFVKEFLLYQYMTISGVTTLGFISWVRVYLFISIFGHIPLLLGIIYFYRHVLKLTQKNIRRKQNREQLVWKK</sequence>
<reference evidence="2" key="1">
    <citation type="submission" date="2019-08" db="EMBL/GenBank/DDBJ databases">
        <authorList>
            <person name="Kucharzyk K."/>
            <person name="Murdoch R.W."/>
            <person name="Higgins S."/>
            <person name="Loffler F."/>
        </authorList>
    </citation>
    <scope>NUCLEOTIDE SEQUENCE</scope>
</reference>
<evidence type="ECO:0000313" key="2">
    <source>
        <dbReference type="EMBL" id="MPN43628.1"/>
    </source>
</evidence>
<feature type="transmembrane region" description="Helical" evidence="1">
    <location>
        <begin position="137"/>
        <end position="156"/>
    </location>
</feature>
<evidence type="ECO:0000256" key="1">
    <source>
        <dbReference type="SAM" id="Phobius"/>
    </source>
</evidence>
<name>A0A645HX96_9ZZZZ</name>
<comment type="caution">
    <text evidence="2">The sequence shown here is derived from an EMBL/GenBank/DDBJ whole genome shotgun (WGS) entry which is preliminary data.</text>
</comment>
<gene>
    <name evidence="2" type="ORF">SDC9_191188</name>
</gene>
<keyword evidence="1" id="KW-0472">Membrane</keyword>
<keyword evidence="1" id="KW-0812">Transmembrane</keyword>
<feature type="transmembrane region" description="Helical" evidence="1">
    <location>
        <begin position="6"/>
        <end position="24"/>
    </location>
</feature>
<dbReference type="EMBL" id="VSSQ01102138">
    <property type="protein sequence ID" value="MPN43628.1"/>
    <property type="molecule type" value="Genomic_DNA"/>
</dbReference>
<feature type="transmembrane region" description="Helical" evidence="1">
    <location>
        <begin position="98"/>
        <end position="117"/>
    </location>
</feature>
<accession>A0A645HX96</accession>
<evidence type="ECO:0008006" key="3">
    <source>
        <dbReference type="Google" id="ProtNLM"/>
    </source>
</evidence>
<keyword evidence="1" id="KW-1133">Transmembrane helix</keyword>
<protein>
    <recommendedName>
        <fullName evidence="3">Rod shape-determining protein MreD</fullName>
    </recommendedName>
</protein>
<organism evidence="2">
    <name type="scientific">bioreactor metagenome</name>
    <dbReference type="NCBI Taxonomy" id="1076179"/>
    <lineage>
        <taxon>unclassified sequences</taxon>
        <taxon>metagenomes</taxon>
        <taxon>ecological metagenomes</taxon>
    </lineage>
</organism>
<dbReference type="AlphaFoldDB" id="A0A645HX96"/>
<feature type="transmembrane region" description="Helical" evidence="1">
    <location>
        <begin position="55"/>
        <end position="86"/>
    </location>
</feature>
<proteinExistence type="predicted"/>